<dbReference type="CDD" id="cd00133">
    <property type="entry name" value="PTS_IIB"/>
    <property type="match status" value="1"/>
</dbReference>
<evidence type="ECO:0000313" key="2">
    <source>
        <dbReference type="EMBL" id="KUG14750.1"/>
    </source>
</evidence>
<dbReference type="GO" id="GO:0070819">
    <property type="term" value="F:menaquinone-dependent protoporphyrinogen oxidase activity"/>
    <property type="evidence" value="ECO:0007669"/>
    <property type="project" value="TreeGrafter"/>
</dbReference>
<dbReference type="PANTHER" id="PTHR38030">
    <property type="entry name" value="PROTOPORPHYRINOGEN IX DEHYDROGENASE [MENAQUINONE]"/>
    <property type="match status" value="1"/>
</dbReference>
<name>A0A0W8F1Z1_9ZZZZ</name>
<feature type="domain" description="Flavodoxin-like" evidence="1">
    <location>
        <begin position="7"/>
        <end position="140"/>
    </location>
</feature>
<proteinExistence type="predicted"/>
<protein>
    <submittedName>
        <fullName evidence="2">Flavodoxin</fullName>
    </submittedName>
</protein>
<dbReference type="GO" id="GO:0010181">
    <property type="term" value="F:FMN binding"/>
    <property type="evidence" value="ECO:0007669"/>
    <property type="project" value="InterPro"/>
</dbReference>
<dbReference type="InterPro" id="IPR029039">
    <property type="entry name" value="Flavoprotein-like_sf"/>
</dbReference>
<evidence type="ECO:0000259" key="1">
    <source>
        <dbReference type="PROSITE" id="PS50902"/>
    </source>
</evidence>
<reference evidence="2" key="1">
    <citation type="journal article" date="2015" name="Proc. Natl. Acad. Sci. U.S.A.">
        <title>Networks of energetic and metabolic interactions define dynamics in microbial communities.</title>
        <authorList>
            <person name="Embree M."/>
            <person name="Liu J.K."/>
            <person name="Al-Bassam M.M."/>
            <person name="Zengler K."/>
        </authorList>
    </citation>
    <scope>NUCLEOTIDE SEQUENCE</scope>
</reference>
<dbReference type="AlphaFoldDB" id="A0A0W8F1Z1"/>
<dbReference type="InterPro" id="IPR052200">
    <property type="entry name" value="Protoporphyrinogen_IX_DH"/>
</dbReference>
<dbReference type="GO" id="GO:0006783">
    <property type="term" value="P:heme biosynthetic process"/>
    <property type="evidence" value="ECO:0007669"/>
    <property type="project" value="TreeGrafter"/>
</dbReference>
<dbReference type="SUPFAM" id="SSF52218">
    <property type="entry name" value="Flavoproteins"/>
    <property type="match status" value="1"/>
</dbReference>
<accession>A0A0W8F1Z1</accession>
<dbReference type="Pfam" id="PF12724">
    <property type="entry name" value="Flavodoxin_5"/>
    <property type="match status" value="1"/>
</dbReference>
<dbReference type="InterPro" id="IPR008254">
    <property type="entry name" value="Flavodoxin/NO_synth"/>
</dbReference>
<dbReference type="Gene3D" id="3.40.50.360">
    <property type="match status" value="1"/>
</dbReference>
<sequence>MYTVNTILVCYATRYGSTPAIARLIGEELQLAGYTVTVRPIAQVDDPGKYDAIVIGSPLYMGKWLAEARDFVSRFRHPLQERPVAVFSVGYSLRDRTVEHLKSGEDALGAIRLFISPVSAGFFPGKVDPDQMSPTDRAMFALGGAVPGDFRDPDLVRVWARELAGLPAFHG</sequence>
<gene>
    <name evidence="2" type="ORF">ASZ90_015607</name>
</gene>
<dbReference type="InterPro" id="IPR026816">
    <property type="entry name" value="Flavodoxin_dom"/>
</dbReference>
<organism evidence="2">
    <name type="scientific">hydrocarbon metagenome</name>
    <dbReference type="NCBI Taxonomy" id="938273"/>
    <lineage>
        <taxon>unclassified sequences</taxon>
        <taxon>metagenomes</taxon>
        <taxon>ecological metagenomes</taxon>
    </lineage>
</organism>
<dbReference type="PROSITE" id="PS50902">
    <property type="entry name" value="FLAVODOXIN_LIKE"/>
    <property type="match status" value="1"/>
</dbReference>
<comment type="caution">
    <text evidence="2">The sequence shown here is derived from an EMBL/GenBank/DDBJ whole genome shotgun (WGS) entry which is preliminary data.</text>
</comment>
<dbReference type="PANTHER" id="PTHR38030:SF2">
    <property type="entry name" value="PROTOPORPHYRINOGEN IX DEHYDROGENASE [QUINONE]"/>
    <property type="match status" value="1"/>
</dbReference>
<dbReference type="EMBL" id="LNQE01001623">
    <property type="protein sequence ID" value="KUG14750.1"/>
    <property type="molecule type" value="Genomic_DNA"/>
</dbReference>